<feature type="domain" description="Transposase Tc1-like" evidence="1">
    <location>
        <begin position="79"/>
        <end position="149"/>
    </location>
</feature>
<dbReference type="InterPro" id="IPR009057">
    <property type="entry name" value="Homeodomain-like_sf"/>
</dbReference>
<reference evidence="4" key="2">
    <citation type="submission" date="2025-09" db="UniProtKB">
        <authorList>
            <consortium name="Ensembl"/>
        </authorList>
    </citation>
    <scope>IDENTIFICATION</scope>
</reference>
<dbReference type="InterPro" id="IPR036397">
    <property type="entry name" value="RNaseH_sf"/>
</dbReference>
<feature type="domain" description="Sleeping Beauty transposase HTH" evidence="3">
    <location>
        <begin position="12"/>
        <end position="61"/>
    </location>
</feature>
<evidence type="ECO:0000313" key="4">
    <source>
        <dbReference type="Ensembl" id="ENSNMLP00000019791.1"/>
    </source>
</evidence>
<dbReference type="GO" id="GO:0006313">
    <property type="term" value="P:DNA transposition"/>
    <property type="evidence" value="ECO:0007669"/>
    <property type="project" value="InterPro"/>
</dbReference>
<organism evidence="4 5">
    <name type="scientific">Neogobius melanostomus</name>
    <name type="common">round goby</name>
    <dbReference type="NCBI Taxonomy" id="47308"/>
    <lineage>
        <taxon>Eukaryota</taxon>
        <taxon>Metazoa</taxon>
        <taxon>Chordata</taxon>
        <taxon>Craniata</taxon>
        <taxon>Vertebrata</taxon>
        <taxon>Euteleostomi</taxon>
        <taxon>Actinopterygii</taxon>
        <taxon>Neopterygii</taxon>
        <taxon>Teleostei</taxon>
        <taxon>Neoteleostei</taxon>
        <taxon>Acanthomorphata</taxon>
        <taxon>Gobiaria</taxon>
        <taxon>Gobiiformes</taxon>
        <taxon>Gobioidei</taxon>
        <taxon>Gobiidae</taxon>
        <taxon>Benthophilinae</taxon>
        <taxon>Neogobiini</taxon>
        <taxon>Neogobius</taxon>
    </lineage>
</organism>
<dbReference type="PANTHER" id="PTHR23022:SF135">
    <property type="entry name" value="SI:DKEY-77F5.3"/>
    <property type="match status" value="1"/>
</dbReference>
<dbReference type="Gene3D" id="3.30.420.10">
    <property type="entry name" value="Ribonuclease H-like superfamily/Ribonuclease H"/>
    <property type="match status" value="1"/>
</dbReference>
<evidence type="ECO:0000259" key="2">
    <source>
        <dbReference type="Pfam" id="PF13358"/>
    </source>
</evidence>
<proteinExistence type="predicted"/>
<accession>A0A8C6TD68</accession>
<evidence type="ECO:0000313" key="5">
    <source>
        <dbReference type="Proteomes" id="UP000694523"/>
    </source>
</evidence>
<feature type="domain" description="Tc1-like transposase DDE" evidence="2">
    <location>
        <begin position="159"/>
        <end position="301"/>
    </location>
</feature>
<dbReference type="InterPro" id="IPR052338">
    <property type="entry name" value="Transposase_5"/>
</dbReference>
<dbReference type="SUPFAM" id="SSF46689">
    <property type="entry name" value="Homeodomain-like"/>
    <property type="match status" value="1"/>
</dbReference>
<keyword evidence="5" id="KW-1185">Reference proteome</keyword>
<dbReference type="PANTHER" id="PTHR23022">
    <property type="entry name" value="TRANSPOSABLE ELEMENT-RELATED"/>
    <property type="match status" value="1"/>
</dbReference>
<dbReference type="GO" id="GO:0015074">
    <property type="term" value="P:DNA integration"/>
    <property type="evidence" value="ECO:0007669"/>
    <property type="project" value="InterPro"/>
</dbReference>
<evidence type="ECO:0000259" key="1">
    <source>
        <dbReference type="Pfam" id="PF01498"/>
    </source>
</evidence>
<dbReference type="Proteomes" id="UP000694523">
    <property type="component" value="Unplaced"/>
</dbReference>
<sequence>MVRVYWSLSNIMKAKEHTREVRDKAVEKFKAALSYTKISQDLNISRSTVQSIIRKWKEYSTSANIPRHRRPPKLPDRTRRALVRNATKCPKITLEELRCIATELGESVHGTTISRTLHKSGLHGRVARRKPLLKGGHKKSCLKFARSHMEDTATMWKKVLWSDETKNKLFGPNAKRYVWHKPNTAHRPECTIPSVKYGGGSIMLWGCFSSAGTGKIVRIIGKMDGAKYWDILEENLLESVRELRLGRRFTFQQDNDPKHKAKSTMEWFKNKHINELEWPSQSPDLNPIENLWKDLKTVLTELELFCKEEWAKMSVSRCANLVVIPQKICCCYCRKRGFHKVLSHAV</sequence>
<dbReference type="InterPro" id="IPR002492">
    <property type="entry name" value="Transposase_Tc1-like"/>
</dbReference>
<dbReference type="GO" id="GO:0003677">
    <property type="term" value="F:DNA binding"/>
    <property type="evidence" value="ECO:0007669"/>
    <property type="project" value="InterPro"/>
</dbReference>
<dbReference type="Pfam" id="PF25787">
    <property type="entry name" value="HTH_SB"/>
    <property type="match status" value="1"/>
</dbReference>
<dbReference type="Ensembl" id="ENSNMLT00000022224.1">
    <property type="protein sequence ID" value="ENSNMLP00000019791.1"/>
    <property type="gene ID" value="ENSNMLG00000012964.1"/>
</dbReference>
<dbReference type="Pfam" id="PF13358">
    <property type="entry name" value="DDE_3"/>
    <property type="match status" value="1"/>
</dbReference>
<name>A0A8C6TD68_9GOBI</name>
<dbReference type="Gene3D" id="1.10.10.10">
    <property type="entry name" value="Winged helix-like DNA-binding domain superfamily/Winged helix DNA-binding domain"/>
    <property type="match status" value="1"/>
</dbReference>
<protein>
    <recommendedName>
        <fullName evidence="6">Transposase</fullName>
    </recommendedName>
</protein>
<dbReference type="AlphaFoldDB" id="A0A8C6TD68"/>
<evidence type="ECO:0008006" key="6">
    <source>
        <dbReference type="Google" id="ProtNLM"/>
    </source>
</evidence>
<dbReference type="InterPro" id="IPR038717">
    <property type="entry name" value="Tc1-like_DDE_dom"/>
</dbReference>
<evidence type="ECO:0000259" key="3">
    <source>
        <dbReference type="Pfam" id="PF25787"/>
    </source>
</evidence>
<reference evidence="4" key="1">
    <citation type="submission" date="2025-08" db="UniProtKB">
        <authorList>
            <consortium name="Ensembl"/>
        </authorList>
    </citation>
    <scope>IDENTIFICATION</scope>
</reference>
<dbReference type="InterPro" id="IPR036388">
    <property type="entry name" value="WH-like_DNA-bd_sf"/>
</dbReference>
<dbReference type="Pfam" id="PF01498">
    <property type="entry name" value="HTH_Tnp_Tc3_2"/>
    <property type="match status" value="1"/>
</dbReference>
<dbReference type="InterPro" id="IPR057667">
    <property type="entry name" value="HTH_SB"/>
</dbReference>